<dbReference type="PANTHER" id="PTHR12236:SF95">
    <property type="entry name" value="CUTICULAR PROTEIN 76BD, ISOFORM C-RELATED"/>
    <property type="match status" value="1"/>
</dbReference>
<dbReference type="PANTHER" id="PTHR12236">
    <property type="entry name" value="STRUCTURAL CONTITUENT OF CUTICLE"/>
    <property type="match status" value="1"/>
</dbReference>
<accession>A0AAV8VVZ4</accession>
<protein>
    <recommendedName>
        <fullName evidence="5">Cuticle protein</fullName>
    </recommendedName>
</protein>
<reference evidence="3 4" key="1">
    <citation type="journal article" date="2023" name="Insect Mol. Biol.">
        <title>Genome sequencing provides insights into the evolution of gene families encoding plant cell wall-degrading enzymes in longhorned beetles.</title>
        <authorList>
            <person name="Shin N.R."/>
            <person name="Okamura Y."/>
            <person name="Kirsch R."/>
            <person name="Pauchet Y."/>
        </authorList>
    </citation>
    <scope>NUCLEOTIDE SEQUENCE [LARGE SCALE GENOMIC DNA]</scope>
    <source>
        <strain evidence="3">EAD_L_NR</strain>
    </source>
</reference>
<dbReference type="GO" id="GO:0005615">
    <property type="term" value="C:extracellular space"/>
    <property type="evidence" value="ECO:0007669"/>
    <property type="project" value="TreeGrafter"/>
</dbReference>
<keyword evidence="4" id="KW-1185">Reference proteome</keyword>
<comment type="caution">
    <text evidence="3">The sequence shown here is derived from an EMBL/GenBank/DDBJ whole genome shotgun (WGS) entry which is preliminary data.</text>
</comment>
<proteinExistence type="predicted"/>
<evidence type="ECO:0008006" key="5">
    <source>
        <dbReference type="Google" id="ProtNLM"/>
    </source>
</evidence>
<dbReference type="PROSITE" id="PS51155">
    <property type="entry name" value="CHIT_BIND_RR_2"/>
    <property type="match status" value="1"/>
</dbReference>
<dbReference type="InterPro" id="IPR000618">
    <property type="entry name" value="Insect_cuticle"/>
</dbReference>
<evidence type="ECO:0000256" key="2">
    <source>
        <dbReference type="PROSITE-ProRule" id="PRU00497"/>
    </source>
</evidence>
<evidence type="ECO:0000256" key="1">
    <source>
        <dbReference type="ARBA" id="ARBA00022460"/>
    </source>
</evidence>
<dbReference type="Proteomes" id="UP001159042">
    <property type="component" value="Unassembled WGS sequence"/>
</dbReference>
<dbReference type="InterPro" id="IPR051217">
    <property type="entry name" value="Insect_Cuticle_Struc_Prot"/>
</dbReference>
<evidence type="ECO:0000313" key="4">
    <source>
        <dbReference type="Proteomes" id="UP001159042"/>
    </source>
</evidence>
<keyword evidence="1 2" id="KW-0193">Cuticle</keyword>
<dbReference type="GO" id="GO:0031012">
    <property type="term" value="C:extracellular matrix"/>
    <property type="evidence" value="ECO:0007669"/>
    <property type="project" value="TreeGrafter"/>
</dbReference>
<dbReference type="EMBL" id="JANEYG010000026">
    <property type="protein sequence ID" value="KAJ8918355.1"/>
    <property type="molecule type" value="Genomic_DNA"/>
</dbReference>
<evidence type="ECO:0000313" key="3">
    <source>
        <dbReference type="EMBL" id="KAJ8918355.1"/>
    </source>
</evidence>
<gene>
    <name evidence="3" type="ORF">NQ315_008049</name>
</gene>
<name>A0AAV8VVZ4_9CUCU</name>
<dbReference type="Pfam" id="PF00379">
    <property type="entry name" value="Chitin_bind_4"/>
    <property type="match status" value="1"/>
</dbReference>
<organism evidence="3 4">
    <name type="scientific">Exocentrus adspersus</name>
    <dbReference type="NCBI Taxonomy" id="1586481"/>
    <lineage>
        <taxon>Eukaryota</taxon>
        <taxon>Metazoa</taxon>
        <taxon>Ecdysozoa</taxon>
        <taxon>Arthropoda</taxon>
        <taxon>Hexapoda</taxon>
        <taxon>Insecta</taxon>
        <taxon>Pterygota</taxon>
        <taxon>Neoptera</taxon>
        <taxon>Endopterygota</taxon>
        <taxon>Coleoptera</taxon>
        <taxon>Polyphaga</taxon>
        <taxon>Cucujiformia</taxon>
        <taxon>Chrysomeloidea</taxon>
        <taxon>Cerambycidae</taxon>
        <taxon>Lamiinae</taxon>
        <taxon>Acanthocinini</taxon>
        <taxon>Exocentrus</taxon>
    </lineage>
</organism>
<dbReference type="GO" id="GO:0042302">
    <property type="term" value="F:structural constituent of cuticle"/>
    <property type="evidence" value="ECO:0007669"/>
    <property type="project" value="UniProtKB-UniRule"/>
</dbReference>
<sequence>MNGLFSNQYSFRCTSEVIAMFAKILCTVLLVVCTQAIQYDNHHQPLSTVSFNNHHNTIHHIQSAPVIAKAVPVPVHAAPAVHHYTAPIHYAPAPVHETKFAPTHHAASYSNIIGHVAPSSGHGLSNVNAGPALQAGPVLHAAPIVHAAPAAEGHHVEEYVQNVNVTHVILPFQAHPKYEFAYGVEDHHTGDIHSHKESRDGDVTHGEYSLHEADGTIRTVKYSVDKHSGFNAIVERTGHAVHAQPAPVKAVVKAPIAVPIHH</sequence>
<dbReference type="AlphaFoldDB" id="A0AAV8VVZ4"/>